<gene>
    <name evidence="2" type="ORF">ALP32_04256</name>
</gene>
<name>A0A3M5TR65_9PSED</name>
<accession>A0A3M5TR65</accession>
<organism evidence="2 3">
    <name type="scientific">Pseudomonas avellanae</name>
    <dbReference type="NCBI Taxonomy" id="46257"/>
    <lineage>
        <taxon>Bacteria</taxon>
        <taxon>Pseudomonadati</taxon>
        <taxon>Pseudomonadota</taxon>
        <taxon>Gammaproteobacteria</taxon>
        <taxon>Pseudomonadales</taxon>
        <taxon>Pseudomonadaceae</taxon>
        <taxon>Pseudomonas</taxon>
    </lineage>
</organism>
<reference evidence="2 3" key="1">
    <citation type="submission" date="2018-08" db="EMBL/GenBank/DDBJ databases">
        <title>Recombination of ecologically and evolutionarily significant loci maintains genetic cohesion in the Pseudomonas syringae species complex.</title>
        <authorList>
            <person name="Dillon M."/>
            <person name="Thakur S."/>
            <person name="Almeida R.N.D."/>
            <person name="Weir B.S."/>
            <person name="Guttman D.S."/>
        </authorList>
    </citation>
    <scope>NUCLEOTIDE SEQUENCE [LARGE SCALE GENOMIC DNA]</scope>
    <source>
        <strain evidence="2 3">ICMP 9749</strain>
    </source>
</reference>
<keyword evidence="1" id="KW-0812">Transmembrane</keyword>
<feature type="transmembrane region" description="Helical" evidence="1">
    <location>
        <begin position="160"/>
        <end position="182"/>
    </location>
</feature>
<dbReference type="InterPro" id="IPR018729">
    <property type="entry name" value="DUF2269_transmembrane"/>
</dbReference>
<evidence type="ECO:0008006" key="4">
    <source>
        <dbReference type="Google" id="ProtNLM"/>
    </source>
</evidence>
<feature type="transmembrane region" description="Helical" evidence="1">
    <location>
        <begin position="125"/>
        <end position="148"/>
    </location>
</feature>
<keyword evidence="1" id="KW-1133">Transmembrane helix</keyword>
<proteinExistence type="predicted"/>
<evidence type="ECO:0000313" key="3">
    <source>
        <dbReference type="Proteomes" id="UP000281514"/>
    </source>
</evidence>
<sequence length="185" mass="20486">MCTGFAAGSRQFADKRSVARSAPTQAKRRPVRFYILIQEEHPAMEPITVLNTLHIAAITLLLISVLVLASGVIKVRLEGDATIQNRLLMRPLVFFWVLMAVCLATLPFSGWWLVHLKGLSLGQTWVLGSSVLYTVGLCSWVWLVLRLNRLRLGFTKSKRGFTLALTVISVVCFVAMAGLMGFKPA</sequence>
<protein>
    <recommendedName>
        <fullName evidence="4">Integral membrane protein</fullName>
    </recommendedName>
</protein>
<comment type="caution">
    <text evidence="2">The sequence shown here is derived from an EMBL/GenBank/DDBJ whole genome shotgun (WGS) entry which is preliminary data.</text>
</comment>
<feature type="transmembrane region" description="Helical" evidence="1">
    <location>
        <begin position="53"/>
        <end position="73"/>
    </location>
</feature>
<feature type="transmembrane region" description="Helical" evidence="1">
    <location>
        <begin position="93"/>
        <end position="113"/>
    </location>
</feature>
<dbReference type="EMBL" id="RBTX01000249">
    <property type="protein sequence ID" value="RMU36092.1"/>
    <property type="molecule type" value="Genomic_DNA"/>
</dbReference>
<evidence type="ECO:0000256" key="1">
    <source>
        <dbReference type="SAM" id="Phobius"/>
    </source>
</evidence>
<dbReference type="Pfam" id="PF10027">
    <property type="entry name" value="DUF2269"/>
    <property type="match status" value="1"/>
</dbReference>
<evidence type="ECO:0000313" key="2">
    <source>
        <dbReference type="EMBL" id="RMU36092.1"/>
    </source>
</evidence>
<dbReference type="AlphaFoldDB" id="A0A3M5TR65"/>
<keyword evidence="1" id="KW-0472">Membrane</keyword>
<dbReference type="Proteomes" id="UP000281514">
    <property type="component" value="Unassembled WGS sequence"/>
</dbReference>